<evidence type="ECO:0000256" key="6">
    <source>
        <dbReference type="ARBA" id="ARBA00022989"/>
    </source>
</evidence>
<dbReference type="PANTHER" id="PTHR35011:SF10">
    <property type="entry name" value="TRAP TRANSPORTER SMALL PERMEASE PROTEIN"/>
    <property type="match status" value="1"/>
</dbReference>
<dbReference type="AlphaFoldDB" id="A0A0D2J7X8"/>
<dbReference type="RefSeq" id="WP_044348281.1">
    <property type="nucleotide sequence ID" value="NZ_AZAC01000011.1"/>
</dbReference>
<dbReference type="InterPro" id="IPR007387">
    <property type="entry name" value="TRAP_DctQ"/>
</dbReference>
<name>A0A0D2J7X8_9BACT</name>
<evidence type="ECO:0000256" key="1">
    <source>
        <dbReference type="ARBA" id="ARBA00004429"/>
    </source>
</evidence>
<evidence type="ECO:0000256" key="4">
    <source>
        <dbReference type="ARBA" id="ARBA00022519"/>
    </source>
</evidence>
<evidence type="ECO:0000256" key="8">
    <source>
        <dbReference type="ARBA" id="ARBA00038436"/>
    </source>
</evidence>
<dbReference type="STRING" id="1429043.X474_10210"/>
<dbReference type="PANTHER" id="PTHR35011">
    <property type="entry name" value="2,3-DIKETO-L-GULONATE TRAP TRANSPORTER SMALL PERMEASE PROTEIN YIAM"/>
    <property type="match status" value="1"/>
</dbReference>
<feature type="domain" description="Tripartite ATP-independent periplasmic transporters DctQ component" evidence="10">
    <location>
        <begin position="24"/>
        <end position="154"/>
    </location>
</feature>
<evidence type="ECO:0000256" key="9">
    <source>
        <dbReference type="SAM" id="Phobius"/>
    </source>
</evidence>
<feature type="transmembrane region" description="Helical" evidence="9">
    <location>
        <begin position="85"/>
        <end position="105"/>
    </location>
</feature>
<keyword evidence="5 9" id="KW-0812">Transmembrane</keyword>
<keyword evidence="12" id="KW-1185">Reference proteome</keyword>
<evidence type="ECO:0000313" key="12">
    <source>
        <dbReference type="Proteomes" id="UP000032233"/>
    </source>
</evidence>
<comment type="subcellular location">
    <subcellularLocation>
        <location evidence="1">Cell inner membrane</location>
        <topology evidence="1">Multi-pass membrane protein</topology>
    </subcellularLocation>
</comment>
<reference evidence="11 12" key="1">
    <citation type="submission" date="2013-11" db="EMBL/GenBank/DDBJ databases">
        <title>Metagenomic analysis of a methanogenic consortium involved in long chain n-alkane degradation.</title>
        <authorList>
            <person name="Davidova I.A."/>
            <person name="Callaghan A.V."/>
            <person name="Wawrik B."/>
            <person name="Pruitt S."/>
            <person name="Marks C."/>
            <person name="Duncan K.E."/>
            <person name="Suflita J.M."/>
        </authorList>
    </citation>
    <scope>NUCLEOTIDE SEQUENCE [LARGE SCALE GENOMIC DNA]</scope>
    <source>
        <strain evidence="11 12">SPR</strain>
    </source>
</reference>
<keyword evidence="3" id="KW-1003">Cell membrane</keyword>
<dbReference type="InParanoid" id="A0A0D2J7X8"/>
<evidence type="ECO:0000259" key="10">
    <source>
        <dbReference type="Pfam" id="PF04290"/>
    </source>
</evidence>
<proteinExistence type="inferred from homology"/>
<evidence type="ECO:0000256" key="7">
    <source>
        <dbReference type="ARBA" id="ARBA00023136"/>
    </source>
</evidence>
<dbReference type="OrthoDB" id="6183232at2"/>
<evidence type="ECO:0000313" key="11">
    <source>
        <dbReference type="EMBL" id="KIX14299.1"/>
    </source>
</evidence>
<protein>
    <recommendedName>
        <fullName evidence="10">Tripartite ATP-independent periplasmic transporters DctQ component domain-containing protein</fullName>
    </recommendedName>
</protein>
<keyword evidence="4" id="KW-0997">Cell inner membrane</keyword>
<dbReference type="GO" id="GO:0015740">
    <property type="term" value="P:C4-dicarboxylate transport"/>
    <property type="evidence" value="ECO:0007669"/>
    <property type="project" value="TreeGrafter"/>
</dbReference>
<dbReference type="GO" id="GO:0022857">
    <property type="term" value="F:transmembrane transporter activity"/>
    <property type="evidence" value="ECO:0007669"/>
    <property type="project" value="TreeGrafter"/>
</dbReference>
<feature type="transmembrane region" description="Helical" evidence="9">
    <location>
        <begin position="12"/>
        <end position="33"/>
    </location>
</feature>
<accession>A0A0D2J7X8</accession>
<sequence length="158" mass="17303">MQKQITKLNRLFAEICGWLLIVVMLLLTSDFISRGLSCPIVGVAESAVFAMVAVVFMGLGHCEEQKGHVRVEAVLVRLPAKVRGVFNLFCYLLGCFAIGATLYAVTGNAIEAFLEKEAIAGPTPLLTYPVKFVMVVSLVLYFIQLCLNAYAQARNLTK</sequence>
<dbReference type="InterPro" id="IPR055348">
    <property type="entry name" value="DctQ"/>
</dbReference>
<keyword evidence="7 9" id="KW-0472">Membrane</keyword>
<keyword evidence="6 9" id="KW-1133">Transmembrane helix</keyword>
<feature type="transmembrane region" description="Helical" evidence="9">
    <location>
        <begin position="132"/>
        <end position="151"/>
    </location>
</feature>
<gene>
    <name evidence="11" type="ORF">X474_10210</name>
</gene>
<comment type="similarity">
    <text evidence="8">Belongs to the TRAP transporter small permease family.</text>
</comment>
<feature type="transmembrane region" description="Helical" evidence="9">
    <location>
        <begin position="39"/>
        <end position="60"/>
    </location>
</feature>
<comment type="caution">
    <text evidence="11">The sequence shown here is derived from an EMBL/GenBank/DDBJ whole genome shotgun (WGS) entry which is preliminary data.</text>
</comment>
<dbReference type="GO" id="GO:0005886">
    <property type="term" value="C:plasma membrane"/>
    <property type="evidence" value="ECO:0007669"/>
    <property type="project" value="UniProtKB-SubCell"/>
</dbReference>
<evidence type="ECO:0000256" key="2">
    <source>
        <dbReference type="ARBA" id="ARBA00022448"/>
    </source>
</evidence>
<keyword evidence="2" id="KW-0813">Transport</keyword>
<dbReference type="EMBL" id="AZAC01000011">
    <property type="protein sequence ID" value="KIX14299.1"/>
    <property type="molecule type" value="Genomic_DNA"/>
</dbReference>
<evidence type="ECO:0000256" key="5">
    <source>
        <dbReference type="ARBA" id="ARBA00022692"/>
    </source>
</evidence>
<organism evidence="11 12">
    <name type="scientific">Dethiosulfatarculus sandiegensis</name>
    <dbReference type="NCBI Taxonomy" id="1429043"/>
    <lineage>
        <taxon>Bacteria</taxon>
        <taxon>Pseudomonadati</taxon>
        <taxon>Thermodesulfobacteriota</taxon>
        <taxon>Desulfarculia</taxon>
        <taxon>Desulfarculales</taxon>
        <taxon>Desulfarculaceae</taxon>
        <taxon>Dethiosulfatarculus</taxon>
    </lineage>
</organism>
<evidence type="ECO:0000256" key="3">
    <source>
        <dbReference type="ARBA" id="ARBA00022475"/>
    </source>
</evidence>
<dbReference type="Pfam" id="PF04290">
    <property type="entry name" value="DctQ"/>
    <property type="match status" value="1"/>
</dbReference>
<dbReference type="Proteomes" id="UP000032233">
    <property type="component" value="Unassembled WGS sequence"/>
</dbReference>